<dbReference type="OrthoDB" id="457670at2"/>
<keyword evidence="6" id="KW-1003">Cell membrane</keyword>
<evidence type="ECO:0000256" key="3">
    <source>
        <dbReference type="ARBA" id="ARBA00022692"/>
    </source>
</evidence>
<evidence type="ECO:0000256" key="6">
    <source>
        <dbReference type="RuleBase" id="RU363041"/>
    </source>
</evidence>
<protein>
    <recommendedName>
        <fullName evidence="6">Probable membrane transporter protein</fullName>
    </recommendedName>
</protein>
<name>A0A1N7KH30_9GAMM</name>
<keyword evidence="5 6" id="KW-0472">Membrane</keyword>
<feature type="transmembrane region" description="Helical" evidence="6">
    <location>
        <begin position="108"/>
        <end position="127"/>
    </location>
</feature>
<dbReference type="GO" id="GO:0005886">
    <property type="term" value="C:plasma membrane"/>
    <property type="evidence" value="ECO:0007669"/>
    <property type="project" value="UniProtKB-SubCell"/>
</dbReference>
<dbReference type="STRING" id="619304.SAMN05421760_102434"/>
<dbReference type="Pfam" id="PF01925">
    <property type="entry name" value="TauE"/>
    <property type="match status" value="1"/>
</dbReference>
<organism evidence="7 8">
    <name type="scientific">Neptunomonas antarctica</name>
    <dbReference type="NCBI Taxonomy" id="619304"/>
    <lineage>
        <taxon>Bacteria</taxon>
        <taxon>Pseudomonadati</taxon>
        <taxon>Pseudomonadota</taxon>
        <taxon>Gammaproteobacteria</taxon>
        <taxon>Oceanospirillales</taxon>
        <taxon>Oceanospirillaceae</taxon>
        <taxon>Neptunomonas</taxon>
    </lineage>
</organism>
<feature type="transmembrane region" description="Helical" evidence="6">
    <location>
        <begin position="212"/>
        <end position="230"/>
    </location>
</feature>
<accession>A0A1N7KH30</accession>
<evidence type="ECO:0000313" key="7">
    <source>
        <dbReference type="EMBL" id="SIS60839.1"/>
    </source>
</evidence>
<dbReference type="RefSeq" id="WP_054343360.1">
    <property type="nucleotide sequence ID" value="NZ_FTOE01000002.1"/>
</dbReference>
<keyword evidence="8" id="KW-1185">Reference proteome</keyword>
<dbReference type="PANTHER" id="PTHR43483">
    <property type="entry name" value="MEMBRANE TRANSPORTER PROTEIN HI_0806-RELATED"/>
    <property type="match status" value="1"/>
</dbReference>
<sequence length="267" mass="28493">MLAYEMIVAFLLLGGFVGVMAGLLGIGGGGIMVPVLTSLFIYQGVSNEMVVHLALGTSMASMVVTAFSSLRSHHAKQGVLWNVVKAMLPGVLMGAFAAAFLASLLSTLFLALLFAAFMLFVAIQMFLNKKPKPDKELPNKTRLFLVGGAIGSISSLVSIGGGSLMVPYFVWRNVDIKQAIGSSSAVGFFISLAGTCGYLISGWESTHEEAFVIGYIYWPAVLLISAVSFFTAPLGVKLAYRIPVANLKKIFGFLLFVLSIKMLFSVL</sequence>
<evidence type="ECO:0000256" key="4">
    <source>
        <dbReference type="ARBA" id="ARBA00022989"/>
    </source>
</evidence>
<feature type="transmembrane region" description="Helical" evidence="6">
    <location>
        <begin position="79"/>
        <end position="102"/>
    </location>
</feature>
<gene>
    <name evidence="7" type="ORF">SAMN05421760_102434</name>
</gene>
<dbReference type="InterPro" id="IPR002781">
    <property type="entry name" value="TM_pro_TauE-like"/>
</dbReference>
<evidence type="ECO:0000313" key="8">
    <source>
        <dbReference type="Proteomes" id="UP000185999"/>
    </source>
</evidence>
<feature type="transmembrane region" description="Helical" evidence="6">
    <location>
        <begin position="49"/>
        <end position="67"/>
    </location>
</feature>
<dbReference type="EMBL" id="FTOE01000002">
    <property type="protein sequence ID" value="SIS60839.1"/>
    <property type="molecule type" value="Genomic_DNA"/>
</dbReference>
<keyword evidence="3 6" id="KW-0812">Transmembrane</keyword>
<reference evidence="8" key="1">
    <citation type="submission" date="2017-01" db="EMBL/GenBank/DDBJ databases">
        <authorList>
            <person name="Varghese N."/>
            <person name="Submissions S."/>
        </authorList>
    </citation>
    <scope>NUCLEOTIDE SEQUENCE [LARGE SCALE GENOMIC DNA]</scope>
    <source>
        <strain evidence="8">DSM 22306</strain>
    </source>
</reference>
<evidence type="ECO:0000256" key="2">
    <source>
        <dbReference type="ARBA" id="ARBA00009142"/>
    </source>
</evidence>
<feature type="transmembrane region" description="Helical" evidence="6">
    <location>
        <begin position="143"/>
        <end position="168"/>
    </location>
</feature>
<comment type="subcellular location">
    <subcellularLocation>
        <location evidence="6">Cell membrane</location>
        <topology evidence="6">Multi-pass membrane protein</topology>
    </subcellularLocation>
    <subcellularLocation>
        <location evidence="1">Membrane</location>
        <topology evidence="1">Multi-pass membrane protein</topology>
    </subcellularLocation>
</comment>
<proteinExistence type="inferred from homology"/>
<dbReference type="PANTHER" id="PTHR43483:SF3">
    <property type="entry name" value="MEMBRANE TRANSPORTER PROTEIN HI_0806-RELATED"/>
    <property type="match status" value="1"/>
</dbReference>
<feature type="transmembrane region" description="Helical" evidence="6">
    <location>
        <begin position="180"/>
        <end position="200"/>
    </location>
</feature>
<keyword evidence="4 6" id="KW-1133">Transmembrane helix</keyword>
<evidence type="ECO:0000256" key="5">
    <source>
        <dbReference type="ARBA" id="ARBA00023136"/>
    </source>
</evidence>
<feature type="transmembrane region" description="Helical" evidence="6">
    <location>
        <begin position="250"/>
        <end position="266"/>
    </location>
</feature>
<dbReference type="Proteomes" id="UP000185999">
    <property type="component" value="Unassembled WGS sequence"/>
</dbReference>
<evidence type="ECO:0000256" key="1">
    <source>
        <dbReference type="ARBA" id="ARBA00004141"/>
    </source>
</evidence>
<feature type="transmembrane region" description="Helical" evidence="6">
    <location>
        <begin position="7"/>
        <end position="37"/>
    </location>
</feature>
<comment type="similarity">
    <text evidence="2 6">Belongs to the 4-toluene sulfonate uptake permease (TSUP) (TC 2.A.102) family.</text>
</comment>
<dbReference type="AlphaFoldDB" id="A0A1N7KH30"/>